<feature type="domain" description="PD-(D/E)XK endonuclease-like" evidence="4">
    <location>
        <begin position="2"/>
        <end position="234"/>
    </location>
</feature>
<dbReference type="InterPro" id="IPR038726">
    <property type="entry name" value="PDDEXK_AddAB-type"/>
</dbReference>
<dbReference type="InterPro" id="IPR011604">
    <property type="entry name" value="PDDEXK-like_dom_sf"/>
</dbReference>
<keyword evidence="2" id="KW-0347">Helicase</keyword>
<accession>A0A1Z4JI67</accession>
<dbReference type="GO" id="GO:0006281">
    <property type="term" value="P:DNA repair"/>
    <property type="evidence" value="ECO:0007669"/>
    <property type="project" value="UniProtKB-KW"/>
</dbReference>
<dbReference type="GO" id="GO:0004386">
    <property type="term" value="F:helicase activity"/>
    <property type="evidence" value="ECO:0007669"/>
    <property type="project" value="UniProtKB-KW"/>
</dbReference>
<dbReference type="Pfam" id="PF12705">
    <property type="entry name" value="PDDEXK_1"/>
    <property type="match status" value="1"/>
</dbReference>
<keyword evidence="1" id="KW-0227">DNA damage</keyword>
<dbReference type="Proteomes" id="UP000217895">
    <property type="component" value="Chromosome"/>
</dbReference>
<proteinExistence type="predicted"/>
<evidence type="ECO:0000256" key="2">
    <source>
        <dbReference type="ARBA" id="ARBA00022806"/>
    </source>
</evidence>
<name>A0A1Z4JI67_LEPBY</name>
<gene>
    <name evidence="5" type="ORF">NIES2135_32520</name>
</gene>
<evidence type="ECO:0000259" key="4">
    <source>
        <dbReference type="Pfam" id="PF12705"/>
    </source>
</evidence>
<keyword evidence="2" id="KW-0067">ATP-binding</keyword>
<keyword evidence="2" id="KW-0547">Nucleotide-binding</keyword>
<sequence>MRISQGHLNLLELCPRKFQHTYIEQLGSANSPEQRERLAAGSRFHALMQQWEMDLPIEPFLQEDPQLRQWFHAFTGAAPTILQIERPSFRESEHLRTLEFNGHLLTVVYDLLLLTDSAAQILDWKTYPKPARKDLSQNWQSRLYPFVLAETSEYAPEQISMTYWFFQAQGAAESPQSLRFAYSTQQHKETRQSLQQLLAQLDEWLDRYETKNQPFPQIPQTEECSGCSFAVRCQRSTEAVNAEVFLNLAEIQEIPL</sequence>
<dbReference type="EMBL" id="AP018203">
    <property type="protein sequence ID" value="BAY56420.1"/>
    <property type="molecule type" value="Genomic_DNA"/>
</dbReference>
<evidence type="ECO:0000313" key="6">
    <source>
        <dbReference type="Proteomes" id="UP000217895"/>
    </source>
</evidence>
<dbReference type="AlphaFoldDB" id="A0A1Z4JI67"/>
<evidence type="ECO:0000313" key="5">
    <source>
        <dbReference type="EMBL" id="BAY56420.1"/>
    </source>
</evidence>
<keyword evidence="2" id="KW-0378">Hydrolase</keyword>
<dbReference type="Gene3D" id="3.90.320.10">
    <property type="match status" value="1"/>
</dbReference>
<reference evidence="5 6" key="1">
    <citation type="submission" date="2017-06" db="EMBL/GenBank/DDBJ databases">
        <title>Genome sequencing of cyanobaciteial culture collection at National Institute for Environmental Studies (NIES).</title>
        <authorList>
            <person name="Hirose Y."/>
            <person name="Shimura Y."/>
            <person name="Fujisawa T."/>
            <person name="Nakamura Y."/>
            <person name="Kawachi M."/>
        </authorList>
    </citation>
    <scope>NUCLEOTIDE SEQUENCE [LARGE SCALE GENOMIC DNA]</scope>
    <source>
        <strain evidence="5 6">NIES-2135</strain>
    </source>
</reference>
<organism evidence="5 6">
    <name type="scientific">Leptolyngbya boryana NIES-2135</name>
    <dbReference type="NCBI Taxonomy" id="1973484"/>
    <lineage>
        <taxon>Bacteria</taxon>
        <taxon>Bacillati</taxon>
        <taxon>Cyanobacteriota</taxon>
        <taxon>Cyanophyceae</taxon>
        <taxon>Leptolyngbyales</taxon>
        <taxon>Leptolyngbyaceae</taxon>
        <taxon>Leptolyngbya group</taxon>
        <taxon>Leptolyngbya</taxon>
    </lineage>
</organism>
<protein>
    <recommendedName>
        <fullName evidence="4">PD-(D/E)XK endonuclease-like domain-containing protein</fullName>
    </recommendedName>
</protein>
<keyword evidence="3" id="KW-0234">DNA repair</keyword>
<evidence type="ECO:0000256" key="1">
    <source>
        <dbReference type="ARBA" id="ARBA00022763"/>
    </source>
</evidence>
<evidence type="ECO:0000256" key="3">
    <source>
        <dbReference type="ARBA" id="ARBA00023204"/>
    </source>
</evidence>
<keyword evidence="6" id="KW-1185">Reference proteome</keyword>